<evidence type="ECO:0000256" key="1">
    <source>
        <dbReference type="ARBA" id="ARBA00022737"/>
    </source>
</evidence>
<feature type="region of interest" description="Disordered" evidence="2">
    <location>
        <begin position="34"/>
        <end position="60"/>
    </location>
</feature>
<dbReference type="Gene3D" id="3.40.50.300">
    <property type="entry name" value="P-loop containing nucleotide triphosphate hydrolases"/>
    <property type="match status" value="1"/>
</dbReference>
<gene>
    <name evidence="5" type="ORF">IFM53868_07629</name>
</gene>
<feature type="domain" description="GPI inositol-deacylase winged helix" evidence="3">
    <location>
        <begin position="608"/>
        <end position="665"/>
    </location>
</feature>
<keyword evidence="6" id="KW-1185">Reference proteome</keyword>
<dbReference type="EMBL" id="BLKG01000102">
    <property type="protein sequence ID" value="GFF94638.1"/>
    <property type="molecule type" value="Genomic_DNA"/>
</dbReference>
<dbReference type="PANTHER" id="PTHR46082:SF11">
    <property type="entry name" value="AAA+ ATPASE DOMAIN-CONTAINING PROTEIN-RELATED"/>
    <property type="match status" value="1"/>
</dbReference>
<reference evidence="5 6" key="1">
    <citation type="submission" date="2020-01" db="EMBL/GenBank/DDBJ databases">
        <title>Draft genome sequence of Aspergillus udagawae IFM 53868.</title>
        <authorList>
            <person name="Takahashi H."/>
            <person name="Yaguchi T."/>
        </authorList>
    </citation>
    <scope>NUCLEOTIDE SEQUENCE [LARGE SCALE GENOMIC DNA]</scope>
    <source>
        <strain evidence="5 6">IFM 53868</strain>
    </source>
</reference>
<dbReference type="Proteomes" id="UP000465266">
    <property type="component" value="Unassembled WGS sequence"/>
</dbReference>
<dbReference type="InterPro" id="IPR056884">
    <property type="entry name" value="NPHP3-like_N"/>
</dbReference>
<keyword evidence="1" id="KW-0677">Repeat</keyword>
<organism evidence="5 6">
    <name type="scientific">Aspergillus udagawae</name>
    <dbReference type="NCBI Taxonomy" id="91492"/>
    <lineage>
        <taxon>Eukaryota</taxon>
        <taxon>Fungi</taxon>
        <taxon>Dikarya</taxon>
        <taxon>Ascomycota</taxon>
        <taxon>Pezizomycotina</taxon>
        <taxon>Eurotiomycetes</taxon>
        <taxon>Eurotiomycetidae</taxon>
        <taxon>Eurotiales</taxon>
        <taxon>Aspergillaceae</taxon>
        <taxon>Aspergillus</taxon>
        <taxon>Aspergillus subgen. Fumigati</taxon>
    </lineage>
</organism>
<comment type="caution">
    <text evidence="5">The sequence shown here is derived from an EMBL/GenBank/DDBJ whole genome shotgun (WGS) entry which is preliminary data.</text>
</comment>
<name>A0ABQ1B6E4_9EURO</name>
<dbReference type="Gene3D" id="3.40.50.1580">
    <property type="entry name" value="Nucleoside phosphorylase domain"/>
    <property type="match status" value="1"/>
</dbReference>
<evidence type="ECO:0008006" key="7">
    <source>
        <dbReference type="Google" id="ProtNLM"/>
    </source>
</evidence>
<evidence type="ECO:0000259" key="4">
    <source>
        <dbReference type="Pfam" id="PF24883"/>
    </source>
</evidence>
<dbReference type="InterPro" id="IPR035994">
    <property type="entry name" value="Nucleoside_phosphorylase_sf"/>
</dbReference>
<evidence type="ECO:0000313" key="5">
    <source>
        <dbReference type="EMBL" id="GFF94638.1"/>
    </source>
</evidence>
<dbReference type="InterPro" id="IPR027417">
    <property type="entry name" value="P-loop_NTPase"/>
</dbReference>
<protein>
    <recommendedName>
        <fullName evidence="7">Vegetative incompatibility protein HET-E-1</fullName>
    </recommendedName>
</protein>
<dbReference type="InterPro" id="IPR053137">
    <property type="entry name" value="NLR-like"/>
</dbReference>
<feature type="domain" description="Nephrocystin 3-like N-terminal" evidence="4">
    <location>
        <begin position="333"/>
        <end position="496"/>
    </location>
</feature>
<feature type="compositionally biased region" description="Acidic residues" evidence="2">
    <location>
        <begin position="47"/>
        <end position="60"/>
    </location>
</feature>
<dbReference type="PANTHER" id="PTHR46082">
    <property type="entry name" value="ATP/GTP-BINDING PROTEIN-RELATED"/>
    <property type="match status" value="1"/>
</dbReference>
<dbReference type="Pfam" id="PF24883">
    <property type="entry name" value="NPHP3_N"/>
    <property type="match status" value="1"/>
</dbReference>
<sequence length="695" mass="78270">MTGKVSAATVAKDMLRSFPTVRFGLMVGTGGGAPYYSTQGSGNTEFSEQEEEDSEDESEDIRDIRLGDVVVSLHSKSAEAVVQYDFGKSLQEKEFVHTGGKLNKPPAIVLGAVSVLQQQHRRKGHTISELLAETLSKNPGMAEEFRHPGLAKDRLFKPDIVHSEGRKSCEACCGPNNVNLVRRTDRHGTAPKIHYGTIGSADQVMRDAILRDKWAQREKIICFEMEAAGLMDSFPCLVIRGICDYADSHKNKIWQPYAAATAASYAKELLLVIPGQGVMALCPIEQSLGKIEANVDTMKSKLARKEDYDLLNWITPDDYGPLQSDHFRRRQAGTGEWLLNSMEFQKWLKTSQETLFCHGIPGAGKTIWTSVVINHLTRRTFEDRSLGVAYVYCNFQRKDEQTVDRLLSSFLKQLSERLPTIPGEVSDLYNQHKTGRTRPSLEEISRTLHSVAIKYSSVFILVDALDECRESERNKFILEIFSLQARCGINIFATSRINGEIEKLFSDAISLEIRARDHDVEIYLDERMRLQQLDVLDDNTKNEIKRTVVDASGGMFLLAKLHIESLMTLPTRGHIKDALRNLAKGDEAIDRTYSQTMERIDDYPKERRDLAKRILGWVFYARRPLSTEEIRHALAVKIQSVKLDKDYLPNTNLVRSLCLGLVTTDGEMQYDSIGPLHDARILSANADPLVSRCRA</sequence>
<dbReference type="SUPFAM" id="SSF52540">
    <property type="entry name" value="P-loop containing nucleoside triphosphate hydrolases"/>
    <property type="match status" value="1"/>
</dbReference>
<dbReference type="SUPFAM" id="SSF53167">
    <property type="entry name" value="Purine and uridine phosphorylases"/>
    <property type="match status" value="1"/>
</dbReference>
<evidence type="ECO:0000313" key="6">
    <source>
        <dbReference type="Proteomes" id="UP000465266"/>
    </source>
</evidence>
<accession>A0ABQ1B6E4</accession>
<dbReference type="Pfam" id="PF22939">
    <property type="entry name" value="WHD_GPIID"/>
    <property type="match status" value="1"/>
</dbReference>
<dbReference type="InterPro" id="IPR054471">
    <property type="entry name" value="GPIID_WHD"/>
</dbReference>
<evidence type="ECO:0000259" key="3">
    <source>
        <dbReference type="Pfam" id="PF22939"/>
    </source>
</evidence>
<evidence type="ECO:0000256" key="2">
    <source>
        <dbReference type="SAM" id="MobiDB-lite"/>
    </source>
</evidence>
<proteinExistence type="predicted"/>